<gene>
    <name evidence="6" type="ORF">HMPREF9333_00451</name>
</gene>
<dbReference type="HOGENOM" id="CLU_085966_1_1_9"/>
<dbReference type="STRING" id="679200.HMPREF9333_00451"/>
<sequence length="245" mass="28126">MAVNDIINDTGFIDIHAHILPGVDDGAENMQEALYMAYMAYNNGIRHIIATPHSKIKYTVHELENKLAILQNMIYNRSLKLKLYLGQEIFYNIGSVGLLKEGKLATMAKSRYVLVEFDINIAYAAIYAAVREFINSRYIPIIAHAERYACLYKRGRIEELKMAGCKVQVNYESVCSGLLNARSAWCRAQLLAENIDYLGTDMHGVKFRTPDITKSCRWIDRHLKKEYIRKIVHDNAEEFIKQAED</sequence>
<dbReference type="EMBL" id="ACZL01000009">
    <property type="protein sequence ID" value="EHI56386.1"/>
    <property type="molecule type" value="Genomic_DNA"/>
</dbReference>
<comment type="similarity">
    <text evidence="1">Belongs to the metallo-dependent hydrolases superfamily. CpsB/CapC family.</text>
</comment>
<dbReference type="PATRIC" id="fig|679200.3.peg.480"/>
<dbReference type="RefSeq" id="WP_005539515.1">
    <property type="nucleotide sequence ID" value="NZ_JH378829.1"/>
</dbReference>
<protein>
    <recommendedName>
        <fullName evidence="2">protein-tyrosine-phosphatase</fullName>
        <ecNumber evidence="2">3.1.3.48</ecNumber>
    </recommendedName>
</protein>
<name>G5GFW2_9FIRM</name>
<evidence type="ECO:0000313" key="6">
    <source>
        <dbReference type="EMBL" id="EHI56386.1"/>
    </source>
</evidence>
<comment type="catalytic activity">
    <reaction evidence="5">
        <text>O-phospho-L-tyrosyl-[protein] + H2O = L-tyrosyl-[protein] + phosphate</text>
        <dbReference type="Rhea" id="RHEA:10684"/>
        <dbReference type="Rhea" id="RHEA-COMP:10136"/>
        <dbReference type="Rhea" id="RHEA-COMP:20101"/>
        <dbReference type="ChEBI" id="CHEBI:15377"/>
        <dbReference type="ChEBI" id="CHEBI:43474"/>
        <dbReference type="ChEBI" id="CHEBI:46858"/>
        <dbReference type="ChEBI" id="CHEBI:61978"/>
        <dbReference type="EC" id="3.1.3.48"/>
    </reaction>
</comment>
<dbReference type="EC" id="3.1.3.48" evidence="2"/>
<dbReference type="GO" id="GO:0004725">
    <property type="term" value="F:protein tyrosine phosphatase activity"/>
    <property type="evidence" value="ECO:0007669"/>
    <property type="project" value="UniProtKB-EC"/>
</dbReference>
<dbReference type="PIRSF" id="PIRSF016557">
    <property type="entry name" value="Caps_synth_CpsB"/>
    <property type="match status" value="1"/>
</dbReference>
<keyword evidence="7" id="KW-1185">Reference proteome</keyword>
<dbReference type="Proteomes" id="UP000003011">
    <property type="component" value="Unassembled WGS sequence"/>
</dbReference>
<dbReference type="GO" id="GO:0030145">
    <property type="term" value="F:manganese ion binding"/>
    <property type="evidence" value="ECO:0007669"/>
    <property type="project" value="InterPro"/>
</dbReference>
<evidence type="ECO:0000256" key="1">
    <source>
        <dbReference type="ARBA" id="ARBA00005750"/>
    </source>
</evidence>
<evidence type="ECO:0000313" key="7">
    <source>
        <dbReference type="Proteomes" id="UP000003011"/>
    </source>
</evidence>
<dbReference type="Pfam" id="PF19567">
    <property type="entry name" value="CpsB_CapC"/>
    <property type="match status" value="1"/>
</dbReference>
<dbReference type="eggNOG" id="COG4464">
    <property type="taxonomic scope" value="Bacteria"/>
</dbReference>
<reference evidence="6 7" key="1">
    <citation type="submission" date="2011-08" db="EMBL/GenBank/DDBJ databases">
        <title>The Genome Sequence of Johnsonella ignava ATCC 51276.</title>
        <authorList>
            <consortium name="The Broad Institute Genome Sequencing Platform"/>
            <person name="Earl A."/>
            <person name="Ward D."/>
            <person name="Feldgarden M."/>
            <person name="Gevers D."/>
            <person name="Izard J."/>
            <person name="Blanton J.M."/>
            <person name="Baranova O.V."/>
            <person name="Dewhirst F.E."/>
            <person name="Young S.K."/>
            <person name="Zeng Q."/>
            <person name="Gargeya S."/>
            <person name="Fitzgerald M."/>
            <person name="Haas B."/>
            <person name="Abouelleil A."/>
            <person name="Alvarado L."/>
            <person name="Arachchi H.M."/>
            <person name="Berlin A."/>
            <person name="Brown A."/>
            <person name="Chapman S.B."/>
            <person name="Chen Z."/>
            <person name="Dunbar C."/>
            <person name="Freedman E."/>
            <person name="Gearin G."/>
            <person name="Gellesch M."/>
            <person name="Goldberg J."/>
            <person name="Griggs A."/>
            <person name="Gujja S."/>
            <person name="Heiman D."/>
            <person name="Howarth C."/>
            <person name="Larson L."/>
            <person name="Lui A."/>
            <person name="MacDonald P.J.P."/>
            <person name="Montmayeur A."/>
            <person name="Murphy C."/>
            <person name="Neiman D."/>
            <person name="Pearson M."/>
            <person name="Priest M."/>
            <person name="Roberts A."/>
            <person name="Saif S."/>
            <person name="Shea T."/>
            <person name="Shenoy N."/>
            <person name="Sisk P."/>
            <person name="Stolte C."/>
            <person name="Sykes S."/>
            <person name="Wortman J."/>
            <person name="Nusbaum C."/>
            <person name="Birren B."/>
        </authorList>
    </citation>
    <scope>NUCLEOTIDE SEQUENCE [LARGE SCALE GENOMIC DNA]</scope>
    <source>
        <strain evidence="6 7">ATCC 51276</strain>
    </source>
</reference>
<dbReference type="PANTHER" id="PTHR39181:SF1">
    <property type="entry name" value="TYROSINE-PROTEIN PHOSPHATASE YWQE"/>
    <property type="match status" value="1"/>
</dbReference>
<keyword evidence="3" id="KW-0378">Hydrolase</keyword>
<dbReference type="AlphaFoldDB" id="G5GFW2"/>
<comment type="caution">
    <text evidence="6">The sequence shown here is derived from an EMBL/GenBank/DDBJ whole genome shotgun (WGS) entry which is preliminary data.</text>
</comment>
<evidence type="ECO:0000256" key="4">
    <source>
        <dbReference type="ARBA" id="ARBA00022912"/>
    </source>
</evidence>
<accession>G5GFW2</accession>
<evidence type="ECO:0000256" key="2">
    <source>
        <dbReference type="ARBA" id="ARBA00013064"/>
    </source>
</evidence>
<dbReference type="OrthoDB" id="9788539at2"/>
<dbReference type="InterPro" id="IPR016667">
    <property type="entry name" value="Caps_polysacc_synth_CpsB/CapC"/>
</dbReference>
<dbReference type="SUPFAM" id="SSF89550">
    <property type="entry name" value="PHP domain-like"/>
    <property type="match status" value="1"/>
</dbReference>
<proteinExistence type="inferred from homology"/>
<evidence type="ECO:0000256" key="5">
    <source>
        <dbReference type="ARBA" id="ARBA00051722"/>
    </source>
</evidence>
<dbReference type="Gene3D" id="3.20.20.140">
    <property type="entry name" value="Metal-dependent hydrolases"/>
    <property type="match status" value="1"/>
</dbReference>
<dbReference type="PANTHER" id="PTHR39181">
    <property type="entry name" value="TYROSINE-PROTEIN PHOSPHATASE YWQE"/>
    <property type="match status" value="1"/>
</dbReference>
<evidence type="ECO:0000256" key="3">
    <source>
        <dbReference type="ARBA" id="ARBA00022801"/>
    </source>
</evidence>
<organism evidence="6 7">
    <name type="scientific">Johnsonella ignava ATCC 51276</name>
    <dbReference type="NCBI Taxonomy" id="679200"/>
    <lineage>
        <taxon>Bacteria</taxon>
        <taxon>Bacillati</taxon>
        <taxon>Bacillota</taxon>
        <taxon>Clostridia</taxon>
        <taxon>Lachnospirales</taxon>
        <taxon>Lachnospiraceae</taxon>
        <taxon>Johnsonella</taxon>
    </lineage>
</organism>
<keyword evidence="4" id="KW-0904">Protein phosphatase</keyword>
<dbReference type="InterPro" id="IPR016195">
    <property type="entry name" value="Pol/histidinol_Pase-like"/>
</dbReference>